<dbReference type="InterPro" id="IPR025110">
    <property type="entry name" value="AMP-bd_C"/>
</dbReference>
<feature type="domain" description="AMP-binding enzyme C-terminal" evidence="7">
    <location>
        <begin position="480"/>
        <end position="556"/>
    </location>
</feature>
<keyword evidence="9" id="KW-1185">Reference proteome</keyword>
<organism evidence="8 9">
    <name type="scientific">Xanthobacter flavus</name>
    <dbReference type="NCBI Taxonomy" id="281"/>
    <lineage>
        <taxon>Bacteria</taxon>
        <taxon>Pseudomonadati</taxon>
        <taxon>Pseudomonadota</taxon>
        <taxon>Alphaproteobacteria</taxon>
        <taxon>Hyphomicrobiales</taxon>
        <taxon>Xanthobacteraceae</taxon>
        <taxon>Xanthobacter</taxon>
    </lineage>
</organism>
<sequence>MWRRSSMRCVPSIRPPISPSPSEESGMTSKYDVGLERRGANFRPLTPLHFLDRAAEVYPDRTAVIYGEVRYTWRMFAQRCRQLASALISAGIERGDTVSIFSLNTPAMLEAQFGIPLSGAVINCLNSRLDAPAVAFILAHSEARIFFVDRQLAPVAQEALRLMEAPPRVIDIDDPSGADFPLLGDTEYEAFIAAGDPAAELRWPQDEWDAIALNYTSGTTGDPKGVVYHHRGAYLNALGQIINGRMTGARPVYLWTLPLFHCNGWCFAWALAAVGGTQICMRKVSAEGMYQAISEHGVTLLCGAPIVLGFLADGAPSDWTPPSAPIRVLSGGASPPAPVFKRLGELGFEVVHLYGMTEMHGVTTLCEPQEAWDDLDIDERMKHVARQGVRAVLADEMIVGDPLTLEPVPRDGQTIGEVFMRGNIAMKGYLKNPKATEEAFAADWYHTGDLAVIHEDGYIEVKDRSKDIIISGGENISSIEVEEALYSHPWIAGAAVVAVPDPKWGETPCAVVELKPGAPGGITEADVIRYCRERLAAYKCPRHVLFEPLVRTATGKLQKFRLRTHAAEQLAAKGRI</sequence>
<dbReference type="InterPro" id="IPR042099">
    <property type="entry name" value="ANL_N_sf"/>
</dbReference>
<dbReference type="InterPro" id="IPR000873">
    <property type="entry name" value="AMP-dep_synth/lig_dom"/>
</dbReference>
<feature type="region of interest" description="Disordered" evidence="5">
    <location>
        <begin position="1"/>
        <end position="29"/>
    </location>
</feature>
<dbReference type="EC" id="6.2.1.-" evidence="8"/>
<name>A0ABU1KKN3_XANFL</name>
<reference evidence="8 9" key="1">
    <citation type="submission" date="2023-07" db="EMBL/GenBank/DDBJ databases">
        <title>Genomic Encyclopedia of Type Strains, Phase IV (KMG-IV): sequencing the most valuable type-strain genomes for metagenomic binning, comparative biology and taxonomic classification.</title>
        <authorList>
            <person name="Goeker M."/>
        </authorList>
    </citation>
    <scope>NUCLEOTIDE SEQUENCE [LARGE SCALE GENOMIC DNA]</scope>
    <source>
        <strain evidence="8 9">DSM 338</strain>
    </source>
</reference>
<dbReference type="SUPFAM" id="SSF56801">
    <property type="entry name" value="Acetyl-CoA synthetase-like"/>
    <property type="match status" value="1"/>
</dbReference>
<feature type="domain" description="AMP-dependent synthetase/ligase" evidence="6">
    <location>
        <begin position="51"/>
        <end position="430"/>
    </location>
</feature>
<evidence type="ECO:0000256" key="4">
    <source>
        <dbReference type="ARBA" id="ARBA00023098"/>
    </source>
</evidence>
<proteinExistence type="inferred from homology"/>
<evidence type="ECO:0000313" key="8">
    <source>
        <dbReference type="EMBL" id="MDR6335157.1"/>
    </source>
</evidence>
<evidence type="ECO:0000256" key="2">
    <source>
        <dbReference type="ARBA" id="ARBA00022598"/>
    </source>
</evidence>
<dbReference type="EMBL" id="JAVDPY010000006">
    <property type="protein sequence ID" value="MDR6335157.1"/>
    <property type="molecule type" value="Genomic_DNA"/>
</dbReference>
<accession>A0ABU1KKN3</accession>
<evidence type="ECO:0000259" key="7">
    <source>
        <dbReference type="Pfam" id="PF13193"/>
    </source>
</evidence>
<dbReference type="Gene3D" id="3.30.300.30">
    <property type="match status" value="1"/>
</dbReference>
<keyword evidence="3" id="KW-0276">Fatty acid metabolism</keyword>
<evidence type="ECO:0000256" key="1">
    <source>
        <dbReference type="ARBA" id="ARBA00006432"/>
    </source>
</evidence>
<keyword evidence="4" id="KW-0443">Lipid metabolism</keyword>
<dbReference type="Proteomes" id="UP001245370">
    <property type="component" value="Unassembled WGS sequence"/>
</dbReference>
<evidence type="ECO:0000256" key="3">
    <source>
        <dbReference type="ARBA" id="ARBA00022832"/>
    </source>
</evidence>
<dbReference type="Pfam" id="PF13193">
    <property type="entry name" value="AMP-binding_C"/>
    <property type="match status" value="1"/>
</dbReference>
<dbReference type="PANTHER" id="PTHR43859">
    <property type="entry name" value="ACYL-ACTIVATING ENZYME"/>
    <property type="match status" value="1"/>
</dbReference>
<dbReference type="NCBIfam" id="NF006020">
    <property type="entry name" value="PRK08162.1"/>
    <property type="match status" value="1"/>
</dbReference>
<gene>
    <name evidence="8" type="ORF">GGQ86_003647</name>
</gene>
<dbReference type="Pfam" id="PF00501">
    <property type="entry name" value="AMP-binding"/>
    <property type="match status" value="1"/>
</dbReference>
<evidence type="ECO:0000313" key="9">
    <source>
        <dbReference type="Proteomes" id="UP001245370"/>
    </source>
</evidence>
<comment type="similarity">
    <text evidence="1">Belongs to the ATP-dependent AMP-binding enzyme family.</text>
</comment>
<dbReference type="InterPro" id="IPR045851">
    <property type="entry name" value="AMP-bd_C_sf"/>
</dbReference>
<keyword evidence="2 8" id="KW-0436">Ligase</keyword>
<evidence type="ECO:0000259" key="6">
    <source>
        <dbReference type="Pfam" id="PF00501"/>
    </source>
</evidence>
<dbReference type="CDD" id="cd12118">
    <property type="entry name" value="ttLC_FACS_AEE21_like"/>
    <property type="match status" value="1"/>
</dbReference>
<comment type="caution">
    <text evidence="8">The sequence shown here is derived from an EMBL/GenBank/DDBJ whole genome shotgun (WGS) entry which is preliminary data.</text>
</comment>
<dbReference type="PANTHER" id="PTHR43859:SF4">
    <property type="entry name" value="BUTANOATE--COA LIGASE AAE1-RELATED"/>
    <property type="match status" value="1"/>
</dbReference>
<dbReference type="Gene3D" id="3.40.50.12780">
    <property type="entry name" value="N-terminal domain of ligase-like"/>
    <property type="match status" value="1"/>
</dbReference>
<dbReference type="PROSITE" id="PS00455">
    <property type="entry name" value="AMP_BINDING"/>
    <property type="match status" value="1"/>
</dbReference>
<evidence type="ECO:0000256" key="5">
    <source>
        <dbReference type="SAM" id="MobiDB-lite"/>
    </source>
</evidence>
<protein>
    <submittedName>
        <fullName evidence="8">Fatty-acyl-CoA synthase</fullName>
        <ecNumber evidence="8">6.2.1.-</ecNumber>
    </submittedName>
</protein>
<dbReference type="InterPro" id="IPR020845">
    <property type="entry name" value="AMP-binding_CS"/>
</dbReference>
<dbReference type="GO" id="GO:0016874">
    <property type="term" value="F:ligase activity"/>
    <property type="evidence" value="ECO:0007669"/>
    <property type="project" value="UniProtKB-KW"/>
</dbReference>